<organism evidence="1 2">
    <name type="scientific">Araneus ventricosus</name>
    <name type="common">Orbweaver spider</name>
    <name type="synonym">Epeira ventricosa</name>
    <dbReference type="NCBI Taxonomy" id="182803"/>
    <lineage>
        <taxon>Eukaryota</taxon>
        <taxon>Metazoa</taxon>
        <taxon>Ecdysozoa</taxon>
        <taxon>Arthropoda</taxon>
        <taxon>Chelicerata</taxon>
        <taxon>Arachnida</taxon>
        <taxon>Araneae</taxon>
        <taxon>Araneomorphae</taxon>
        <taxon>Entelegynae</taxon>
        <taxon>Araneoidea</taxon>
        <taxon>Araneidae</taxon>
        <taxon>Araneus</taxon>
    </lineage>
</organism>
<sequence>MTAKGIETRFSAGDADTYIMRCGLEKATSHPIVVRTGQDMDIVVLLVALASPENDIYFMKPGKKKVEDKLFSTRKLKKELSTPNHLPSPCIQLLRHNTSYL</sequence>
<protein>
    <submittedName>
        <fullName evidence="1">Uncharacterized protein</fullName>
    </submittedName>
</protein>
<proteinExistence type="predicted"/>
<evidence type="ECO:0000313" key="2">
    <source>
        <dbReference type="Proteomes" id="UP000499080"/>
    </source>
</evidence>
<dbReference type="EMBL" id="BGPR01001266">
    <property type="protein sequence ID" value="GBM49642.1"/>
    <property type="molecule type" value="Genomic_DNA"/>
</dbReference>
<gene>
    <name evidence="1" type="ORF">AVEN_3227_1</name>
</gene>
<comment type="caution">
    <text evidence="1">The sequence shown here is derived from an EMBL/GenBank/DDBJ whole genome shotgun (WGS) entry which is preliminary data.</text>
</comment>
<evidence type="ECO:0000313" key="1">
    <source>
        <dbReference type="EMBL" id="GBM49642.1"/>
    </source>
</evidence>
<accession>A0A4Y2G705</accession>
<dbReference type="Proteomes" id="UP000499080">
    <property type="component" value="Unassembled WGS sequence"/>
</dbReference>
<dbReference type="OrthoDB" id="7327322at2759"/>
<reference evidence="1 2" key="1">
    <citation type="journal article" date="2019" name="Sci. Rep.">
        <title>Orb-weaving spider Araneus ventricosus genome elucidates the spidroin gene catalogue.</title>
        <authorList>
            <person name="Kono N."/>
            <person name="Nakamura H."/>
            <person name="Ohtoshi R."/>
            <person name="Moran D.A.P."/>
            <person name="Shinohara A."/>
            <person name="Yoshida Y."/>
            <person name="Fujiwara M."/>
            <person name="Mori M."/>
            <person name="Tomita M."/>
            <person name="Arakawa K."/>
        </authorList>
    </citation>
    <scope>NUCLEOTIDE SEQUENCE [LARGE SCALE GENOMIC DNA]</scope>
</reference>
<keyword evidence="2" id="KW-1185">Reference proteome</keyword>
<dbReference type="AlphaFoldDB" id="A0A4Y2G705"/>
<name>A0A4Y2G705_ARAVE</name>